<dbReference type="CDD" id="cd02947">
    <property type="entry name" value="TRX_family"/>
    <property type="match status" value="1"/>
</dbReference>
<gene>
    <name evidence="2" type="ORF">D8I35_04815</name>
</gene>
<comment type="caution">
    <text evidence="2">The sequence shown here is derived from an EMBL/GenBank/DDBJ whole genome shotgun (WGS) entry which is preliminary data.</text>
</comment>
<sequence>MRSPATASATSWCQAVNDAGLNAAPAADAWGNEAPLRLIGLCAAWCGVCREFEPAFRRLAAEHPRLQAAWLDVEDPDVSDALGEIDIDTFPTVAFGRGDQLLFWGAILPQPAVLQRMLADAADSHSGSDAAALAEQPHWQRLCALAFGKAA</sequence>
<name>A0A3M6QZH2_9BURK</name>
<protein>
    <submittedName>
        <fullName evidence="2">Thioredoxin</fullName>
    </submittedName>
</protein>
<accession>A0A3M6QZH2</accession>
<evidence type="ECO:0000259" key="1">
    <source>
        <dbReference type="PROSITE" id="PS51352"/>
    </source>
</evidence>
<organism evidence="2 3">
    <name type="scientific">Corticibacter populi</name>
    <dbReference type="NCBI Taxonomy" id="1550736"/>
    <lineage>
        <taxon>Bacteria</taxon>
        <taxon>Pseudomonadati</taxon>
        <taxon>Pseudomonadota</taxon>
        <taxon>Betaproteobacteria</taxon>
        <taxon>Burkholderiales</taxon>
        <taxon>Comamonadaceae</taxon>
        <taxon>Corticibacter</taxon>
    </lineage>
</organism>
<dbReference type="PROSITE" id="PS51352">
    <property type="entry name" value="THIOREDOXIN_2"/>
    <property type="match status" value="1"/>
</dbReference>
<dbReference type="Pfam" id="PF00085">
    <property type="entry name" value="Thioredoxin"/>
    <property type="match status" value="1"/>
</dbReference>
<evidence type="ECO:0000313" key="2">
    <source>
        <dbReference type="EMBL" id="RMX08410.1"/>
    </source>
</evidence>
<feature type="domain" description="Thioredoxin" evidence="1">
    <location>
        <begin position="1"/>
        <end position="123"/>
    </location>
</feature>
<keyword evidence="3" id="KW-1185">Reference proteome</keyword>
<dbReference type="SUPFAM" id="SSF52833">
    <property type="entry name" value="Thioredoxin-like"/>
    <property type="match status" value="1"/>
</dbReference>
<dbReference type="AlphaFoldDB" id="A0A3M6QZH2"/>
<dbReference type="EMBL" id="RDQO01000001">
    <property type="protein sequence ID" value="RMX08410.1"/>
    <property type="molecule type" value="Genomic_DNA"/>
</dbReference>
<dbReference type="InterPro" id="IPR013766">
    <property type="entry name" value="Thioredoxin_domain"/>
</dbReference>
<reference evidence="2 3" key="1">
    <citation type="submission" date="2018-10" db="EMBL/GenBank/DDBJ databases">
        <title>Draft genome of Cortibacter populi DSM10536.</title>
        <authorList>
            <person name="Bernier A.-M."/>
            <person name="Bernard K."/>
        </authorList>
    </citation>
    <scope>NUCLEOTIDE SEQUENCE [LARGE SCALE GENOMIC DNA]</scope>
    <source>
        <strain evidence="2 3">DSM 105136</strain>
    </source>
</reference>
<dbReference type="Proteomes" id="UP000278006">
    <property type="component" value="Unassembled WGS sequence"/>
</dbReference>
<dbReference type="InterPro" id="IPR036249">
    <property type="entry name" value="Thioredoxin-like_sf"/>
</dbReference>
<evidence type="ECO:0000313" key="3">
    <source>
        <dbReference type="Proteomes" id="UP000278006"/>
    </source>
</evidence>
<dbReference type="OrthoDB" id="8521206at2"/>
<dbReference type="Gene3D" id="3.40.30.10">
    <property type="entry name" value="Glutaredoxin"/>
    <property type="match status" value="1"/>
</dbReference>
<proteinExistence type="predicted"/>